<name>A0ABR7JXJ8_9FIRM</name>
<evidence type="ECO:0000256" key="7">
    <source>
        <dbReference type="ARBA" id="ARBA00022840"/>
    </source>
</evidence>
<evidence type="ECO:0000256" key="6">
    <source>
        <dbReference type="ARBA" id="ARBA00022769"/>
    </source>
</evidence>
<comment type="function">
    <text evidence="12">The UvrABC repair system catalyzes the recognition and processing of DNA lesions. A damage recognition complex composed of 2 UvrA and 2 UvrB subunits scans DNA for abnormalities. Upon binding of the UvrA(2)B(2) complex to a putative damaged site, the DNA wraps around one UvrB monomer. DNA wrap is dependent on ATP binding by UvrB and probably causes local melting of the DNA helix, facilitating insertion of UvrB beta-hairpin between the DNA strands. Then UvrB probes one DNA strand for the presence of a lesion. If a lesion is found the UvrA subunits dissociate and the UvrB-DNA preincision complex is formed. This complex is subsequently bound by UvrC and the second UvrB is released. If no lesion is found, the DNA wraps around the other UvrB subunit that will check the other stand for damage.</text>
</comment>
<keyword evidence="5 12" id="KW-0227">DNA damage</keyword>
<evidence type="ECO:0000256" key="9">
    <source>
        <dbReference type="ARBA" id="ARBA00023204"/>
    </source>
</evidence>
<feature type="domain" description="Helicase C-terminal" evidence="18">
    <location>
        <begin position="439"/>
        <end position="605"/>
    </location>
</feature>
<organism evidence="19 20">
    <name type="scientific">Veillonella hominis</name>
    <dbReference type="NCBI Taxonomy" id="2764330"/>
    <lineage>
        <taxon>Bacteria</taxon>
        <taxon>Bacillati</taxon>
        <taxon>Bacillota</taxon>
        <taxon>Negativicutes</taxon>
        <taxon>Veillonellales</taxon>
        <taxon>Veillonellaceae</taxon>
        <taxon>Veillonella</taxon>
    </lineage>
</organism>
<keyword evidence="12 13" id="KW-0742">SOS response</keyword>
<dbReference type="NCBIfam" id="NF003673">
    <property type="entry name" value="PRK05298.1"/>
    <property type="match status" value="1"/>
</dbReference>
<dbReference type="InterPro" id="IPR014001">
    <property type="entry name" value="Helicase_ATP-bd"/>
</dbReference>
<evidence type="ECO:0000256" key="5">
    <source>
        <dbReference type="ARBA" id="ARBA00022763"/>
    </source>
</evidence>
<keyword evidence="8 12" id="KW-0267">Excision nuclease</keyword>
<dbReference type="PANTHER" id="PTHR24029:SF0">
    <property type="entry name" value="UVRABC SYSTEM PROTEIN B"/>
    <property type="match status" value="1"/>
</dbReference>
<proteinExistence type="inferred from homology"/>
<feature type="coiled-coil region" evidence="14">
    <location>
        <begin position="262"/>
        <end position="296"/>
    </location>
</feature>
<dbReference type="EMBL" id="JACRWI010000004">
    <property type="protein sequence ID" value="MBC6001415.1"/>
    <property type="molecule type" value="Genomic_DNA"/>
</dbReference>
<sequence length="725" mass="82153">MKHSTYNYEGGQPFKVEAPFTPTGDQPTAIQSLTEGIERGEWAQVLLGATGTGKTFTMAKVIEAVQKPTLIIAHNKTLAAQLCSEFKSFFPNNAVEYFVSYYDFYQPEAYIPSSDTYIEKDASINDEIDKLRHSATMSLFERRDVIIVASVSCIYGLGDPEDYSDLVLSLRLGQTKSRDEILSKLVDIQYTRNDMNFIRGTFRVQGDTIDIFPAAYSERAIRVELFGDEIDRLVEVDSLTGEVIAERKHVAVYPASHYVTTKEKMNIAVERIEAELDEQLAKLKAADRLLEAQRLEQRTRYDIEMMQEMGYCSGIENYSRHMSERKAGEAPFTLIDYFPDDFLIMVDESHVTMPQIRAMYNGDRARKESLIEYGFRLPSALDNRPLQFDEFVERINQIVYVSATPGPYEMEVETNIAEQIIRPTGLLDPSIEIRPIKGQMDDLLGEIHKRAAKNERVLVTTLTKKMAEDLTEFLKEMGVRVRYLHSDIVTIERAEIIRDLRAGVFDVLVGINLLREGLDMPEVSLVAILDADKEGFLRSDTAMIQTIGRAARNVNGHVIMYADRVTGSMQRAIDETDRRRAVQETYNIEHNITPKSVSKDVKELIELTKIEEDMVTDGKGLSLKKGNQKKSSEGMDHGHEPYVQDTSAPKVADITPEELYNKIEELDRQMKAAAKQLEFETAAKLRDQLGVLRQQWSDMHSAGDSKLKKPASAKSRKRTGLKSKS</sequence>
<dbReference type="SMART" id="SM00487">
    <property type="entry name" value="DEXDc"/>
    <property type="match status" value="1"/>
</dbReference>
<comment type="subunit">
    <text evidence="10 12 13">Forms a heterotetramer with UvrA during the search for lesions. Interacts with UvrC in an incision complex.</text>
</comment>
<dbReference type="InterPro" id="IPR024759">
    <property type="entry name" value="UvrB_YAD/RRR_dom"/>
</dbReference>
<dbReference type="Gene3D" id="4.10.860.10">
    <property type="entry name" value="UVR domain"/>
    <property type="match status" value="1"/>
</dbReference>
<dbReference type="InterPro" id="IPR036876">
    <property type="entry name" value="UVR_dom_sf"/>
</dbReference>
<dbReference type="NCBIfam" id="TIGR00631">
    <property type="entry name" value="uvrb"/>
    <property type="match status" value="1"/>
</dbReference>
<keyword evidence="3 12" id="KW-0963">Cytoplasm</keyword>
<dbReference type="HAMAP" id="MF_00204">
    <property type="entry name" value="UvrB"/>
    <property type="match status" value="1"/>
</dbReference>
<keyword evidence="4 12" id="KW-0547">Nucleotide-binding</keyword>
<dbReference type="SMART" id="SM00490">
    <property type="entry name" value="HELICc"/>
    <property type="match status" value="1"/>
</dbReference>
<dbReference type="RefSeq" id="WP_120054653.1">
    <property type="nucleotide sequence ID" value="NZ_JACRWI010000004.1"/>
</dbReference>
<dbReference type="CDD" id="cd17916">
    <property type="entry name" value="DEXHc_UvrB"/>
    <property type="match status" value="1"/>
</dbReference>
<dbReference type="PANTHER" id="PTHR24029">
    <property type="entry name" value="UVRABC SYSTEM PROTEIN B"/>
    <property type="match status" value="1"/>
</dbReference>
<evidence type="ECO:0000256" key="8">
    <source>
        <dbReference type="ARBA" id="ARBA00022881"/>
    </source>
</evidence>
<evidence type="ECO:0000256" key="1">
    <source>
        <dbReference type="ARBA" id="ARBA00004496"/>
    </source>
</evidence>
<keyword evidence="20" id="KW-1185">Reference proteome</keyword>
<dbReference type="InterPro" id="IPR001650">
    <property type="entry name" value="Helicase_C-like"/>
</dbReference>
<feature type="domain" description="UVR" evidence="16">
    <location>
        <begin position="660"/>
        <end position="695"/>
    </location>
</feature>
<accession>A0ABR7JXJ8</accession>
<feature type="compositionally biased region" description="Basic residues" evidence="15">
    <location>
        <begin position="708"/>
        <end position="725"/>
    </location>
</feature>
<feature type="region of interest" description="Disordered" evidence="15">
    <location>
        <begin position="696"/>
        <end position="725"/>
    </location>
</feature>
<comment type="similarity">
    <text evidence="2 12 13">Belongs to the UvrB family.</text>
</comment>
<feature type="domain" description="Helicase ATP-binding" evidence="17">
    <location>
        <begin position="35"/>
        <end position="169"/>
    </location>
</feature>
<feature type="binding site" evidence="12">
    <location>
        <begin position="48"/>
        <end position="55"/>
    </location>
    <ligand>
        <name>ATP</name>
        <dbReference type="ChEBI" id="CHEBI:30616"/>
    </ligand>
</feature>
<evidence type="ECO:0000256" key="12">
    <source>
        <dbReference type="HAMAP-Rule" id="MF_00204"/>
    </source>
</evidence>
<evidence type="ECO:0000256" key="10">
    <source>
        <dbReference type="ARBA" id="ARBA00026033"/>
    </source>
</evidence>
<dbReference type="InterPro" id="IPR041471">
    <property type="entry name" value="UvrB_inter"/>
</dbReference>
<evidence type="ECO:0000256" key="2">
    <source>
        <dbReference type="ARBA" id="ARBA00008533"/>
    </source>
</evidence>
<evidence type="ECO:0000313" key="19">
    <source>
        <dbReference type="EMBL" id="MBC6001415.1"/>
    </source>
</evidence>
<dbReference type="Pfam" id="PF02151">
    <property type="entry name" value="UVR"/>
    <property type="match status" value="1"/>
</dbReference>
<dbReference type="InterPro" id="IPR027417">
    <property type="entry name" value="P-loop_NTPase"/>
</dbReference>
<comment type="subcellular location">
    <subcellularLocation>
        <location evidence="1 12 13">Cytoplasm</location>
    </subcellularLocation>
</comment>
<keyword evidence="6 12" id="KW-0228">DNA excision</keyword>
<dbReference type="Pfam" id="PF04851">
    <property type="entry name" value="ResIII"/>
    <property type="match status" value="1"/>
</dbReference>
<comment type="domain">
    <text evidence="12">The beta-hairpin motif is involved in DNA binding.</text>
</comment>
<gene>
    <name evidence="12 19" type="primary">uvrB</name>
    <name evidence="19" type="ORF">H8892_05565</name>
</gene>
<evidence type="ECO:0000259" key="18">
    <source>
        <dbReference type="PROSITE" id="PS51194"/>
    </source>
</evidence>
<keyword evidence="14" id="KW-0175">Coiled coil</keyword>
<feature type="region of interest" description="Disordered" evidence="15">
    <location>
        <begin position="619"/>
        <end position="644"/>
    </location>
</feature>
<dbReference type="PROSITE" id="PS51194">
    <property type="entry name" value="HELICASE_CTER"/>
    <property type="match status" value="1"/>
</dbReference>
<evidence type="ECO:0000256" key="11">
    <source>
        <dbReference type="ARBA" id="ARBA00029504"/>
    </source>
</evidence>
<keyword evidence="7 12" id="KW-0067">ATP-binding</keyword>
<keyword evidence="9 12" id="KW-0234">DNA repair</keyword>
<dbReference type="SUPFAM" id="SSF52540">
    <property type="entry name" value="P-loop containing nucleoside triphosphate hydrolases"/>
    <property type="match status" value="2"/>
</dbReference>
<dbReference type="SUPFAM" id="SSF46600">
    <property type="entry name" value="C-terminal UvrC-binding domain of UvrB"/>
    <property type="match status" value="1"/>
</dbReference>
<evidence type="ECO:0000256" key="3">
    <source>
        <dbReference type="ARBA" id="ARBA00022490"/>
    </source>
</evidence>
<feature type="short sequence motif" description="Beta-hairpin" evidence="12">
    <location>
        <begin position="101"/>
        <end position="124"/>
    </location>
</feature>
<dbReference type="InterPro" id="IPR001943">
    <property type="entry name" value="UVR_dom"/>
</dbReference>
<dbReference type="Pfam" id="PF12344">
    <property type="entry name" value="UvrB"/>
    <property type="match status" value="1"/>
</dbReference>
<dbReference type="Gene3D" id="3.40.50.300">
    <property type="entry name" value="P-loop containing nucleotide triphosphate hydrolases"/>
    <property type="match status" value="3"/>
</dbReference>
<evidence type="ECO:0000259" key="17">
    <source>
        <dbReference type="PROSITE" id="PS51192"/>
    </source>
</evidence>
<dbReference type="Pfam" id="PF17757">
    <property type="entry name" value="UvrB_inter"/>
    <property type="match status" value="1"/>
</dbReference>
<evidence type="ECO:0000259" key="16">
    <source>
        <dbReference type="PROSITE" id="PS50151"/>
    </source>
</evidence>
<comment type="caution">
    <text evidence="19">The sequence shown here is derived from an EMBL/GenBank/DDBJ whole genome shotgun (WGS) entry which is preliminary data.</text>
</comment>
<dbReference type="Pfam" id="PF00271">
    <property type="entry name" value="Helicase_C"/>
    <property type="match status" value="1"/>
</dbReference>
<evidence type="ECO:0000313" key="20">
    <source>
        <dbReference type="Proteomes" id="UP000640363"/>
    </source>
</evidence>
<evidence type="ECO:0000256" key="4">
    <source>
        <dbReference type="ARBA" id="ARBA00022741"/>
    </source>
</evidence>
<dbReference type="InterPro" id="IPR006935">
    <property type="entry name" value="Helicase/UvrB_N"/>
</dbReference>
<evidence type="ECO:0000256" key="13">
    <source>
        <dbReference type="RuleBase" id="RU003587"/>
    </source>
</evidence>
<protein>
    <recommendedName>
        <fullName evidence="11 12">UvrABC system protein B</fullName>
        <shortName evidence="12">Protein UvrB</shortName>
    </recommendedName>
    <alternativeName>
        <fullName evidence="12">Excinuclease ABC subunit B</fullName>
    </alternativeName>
</protein>
<dbReference type="CDD" id="cd18790">
    <property type="entry name" value="SF2_C_UvrB"/>
    <property type="match status" value="1"/>
</dbReference>
<evidence type="ECO:0000256" key="15">
    <source>
        <dbReference type="SAM" id="MobiDB-lite"/>
    </source>
</evidence>
<dbReference type="PROSITE" id="PS51192">
    <property type="entry name" value="HELICASE_ATP_BIND_1"/>
    <property type="match status" value="1"/>
</dbReference>
<evidence type="ECO:0000256" key="14">
    <source>
        <dbReference type="SAM" id="Coils"/>
    </source>
</evidence>
<dbReference type="PROSITE" id="PS50151">
    <property type="entry name" value="UVR"/>
    <property type="match status" value="1"/>
</dbReference>
<reference evidence="19 20" key="1">
    <citation type="submission" date="2020-08" db="EMBL/GenBank/DDBJ databases">
        <authorList>
            <person name="Liu C."/>
            <person name="Sun Q."/>
        </authorList>
    </citation>
    <scope>NUCLEOTIDE SEQUENCE [LARGE SCALE GENOMIC DNA]</scope>
    <source>
        <strain evidence="19 20">NSJ-78</strain>
    </source>
</reference>
<dbReference type="InterPro" id="IPR004807">
    <property type="entry name" value="UvrB"/>
</dbReference>
<feature type="compositionally biased region" description="Basic and acidic residues" evidence="15">
    <location>
        <begin position="630"/>
        <end position="642"/>
    </location>
</feature>
<dbReference type="Proteomes" id="UP000640363">
    <property type="component" value="Unassembled WGS sequence"/>
</dbReference>